<reference evidence="2 3" key="1">
    <citation type="submission" date="2018-08" db="EMBL/GenBank/DDBJ databases">
        <title>A genome reference for cultivated species of the human gut microbiota.</title>
        <authorList>
            <person name="Zou Y."/>
            <person name="Xue W."/>
            <person name="Luo G."/>
        </authorList>
    </citation>
    <scope>NUCLEOTIDE SEQUENCE [LARGE SCALE GENOMIC DNA]</scope>
    <source>
        <strain evidence="2 3">AM44-11BH</strain>
    </source>
</reference>
<dbReference type="EMBL" id="QSFD01000005">
    <property type="protein sequence ID" value="RHA18604.1"/>
    <property type="molecule type" value="Genomic_DNA"/>
</dbReference>
<sequence length="169" mass="19886">MRTYKYFDNVKKNAVFTEQACQFCGSKNDCLEGVYFEKNNIESVCVECLAQSKTSVYIPDEIQSKIVRDRIKKVGELSITPPVAWVQSNEWPVCCDDYMKYIGEWEKTDFINQSSHEEYINYFKKLLDKKMLERIDDIETLIEDLGYDSVAYAFRCIYCNKITIVCQDY</sequence>
<dbReference type="Proteomes" id="UP000284779">
    <property type="component" value="Unassembled WGS sequence"/>
</dbReference>
<dbReference type="InterPro" id="IPR005363">
    <property type="entry name" value="UPF0167"/>
</dbReference>
<evidence type="ECO:0000256" key="1">
    <source>
        <dbReference type="ARBA" id="ARBA00008525"/>
    </source>
</evidence>
<evidence type="ECO:0000313" key="2">
    <source>
        <dbReference type="EMBL" id="RHA18604.1"/>
    </source>
</evidence>
<protein>
    <recommendedName>
        <fullName evidence="4">CbrC family protein</fullName>
    </recommendedName>
</protein>
<organism evidence="2 3">
    <name type="scientific">Eubacterium ventriosum</name>
    <dbReference type="NCBI Taxonomy" id="39496"/>
    <lineage>
        <taxon>Bacteria</taxon>
        <taxon>Bacillati</taxon>
        <taxon>Bacillota</taxon>
        <taxon>Clostridia</taxon>
        <taxon>Eubacteriales</taxon>
        <taxon>Eubacteriaceae</taxon>
        <taxon>Eubacterium</taxon>
    </lineage>
</organism>
<comment type="similarity">
    <text evidence="1">Belongs to the UPF0167 family.</text>
</comment>
<dbReference type="AlphaFoldDB" id="A0A413R8K8"/>
<dbReference type="RefSeq" id="WP_005360991.1">
    <property type="nucleotide sequence ID" value="NZ_CP102282.1"/>
</dbReference>
<name>A0A413R8K8_9FIRM</name>
<gene>
    <name evidence="2" type="ORF">DW944_05900</name>
</gene>
<keyword evidence="3" id="KW-1185">Reference proteome</keyword>
<comment type="caution">
    <text evidence="2">The sequence shown here is derived from an EMBL/GenBank/DDBJ whole genome shotgun (WGS) entry which is preliminary data.</text>
</comment>
<proteinExistence type="inferred from homology"/>
<evidence type="ECO:0000313" key="3">
    <source>
        <dbReference type="Proteomes" id="UP000284779"/>
    </source>
</evidence>
<evidence type="ECO:0008006" key="4">
    <source>
        <dbReference type="Google" id="ProtNLM"/>
    </source>
</evidence>
<dbReference type="Pfam" id="PF03691">
    <property type="entry name" value="UPF0167"/>
    <property type="match status" value="1"/>
</dbReference>
<accession>A0A413R8K8</accession>